<organism evidence="3 4">
    <name type="scientific">Sulfitobacter porphyrae</name>
    <dbReference type="NCBI Taxonomy" id="1246864"/>
    <lineage>
        <taxon>Bacteria</taxon>
        <taxon>Pseudomonadati</taxon>
        <taxon>Pseudomonadota</taxon>
        <taxon>Alphaproteobacteria</taxon>
        <taxon>Rhodobacterales</taxon>
        <taxon>Roseobacteraceae</taxon>
        <taxon>Sulfitobacter</taxon>
    </lineage>
</organism>
<sequence>MARKLIRNAHIISIDPEVGVIPRGDILIEGSKIAAIGTDLSVSDAEIIDGEGRIAIPGFIDTHRHTWQALLRASGADWTLAQYFAGVRGVMGTLYTPDDMKIGNHLGAIAALDAGITTLYDWSHNNNSPDHSSAAVEGLMAAGMRAVFGYGNSDAEWVPVSDAPSDFEDVARVKREYFSSDDQLVTMGFAARGNQFATMRVTKEDFVKARDLGLRISVHMGDGLWGMNKPVVDLHAEGLTGPDVTYVHCNSLQSEDFQIIGDTGGTASIAPELELHMGHGFPPTLSLMKVGVRPSISIDVVTTVPDDMFSAMRALLSGTRAVVNNQALIDKVIVDPLPLMATDVLEFATLQGAIACGLGDKTGSLTVGKEADIVLVNCNSLNTMPMNNAYGIVVEAAHAGNVETVIVAGNIRKRDFKLVDFDHASFKTRVEAARDGLFEKAGVPSDGSWLPRPFEAASDSEF</sequence>
<comment type="similarity">
    <text evidence="1">Belongs to the metallo-dependent hydrolases superfamily. ATZ/TRZ family.</text>
</comment>
<dbReference type="InterPro" id="IPR032466">
    <property type="entry name" value="Metal_Hydrolase"/>
</dbReference>
<name>A0ABW2B9G8_9RHOB</name>
<evidence type="ECO:0000313" key="3">
    <source>
        <dbReference type="EMBL" id="MFC6761699.1"/>
    </source>
</evidence>
<dbReference type="NCBIfam" id="NF006056">
    <property type="entry name" value="PRK08204.1"/>
    <property type="match status" value="1"/>
</dbReference>
<keyword evidence="4" id="KW-1185">Reference proteome</keyword>
<feature type="domain" description="Amidohydrolase-related" evidence="2">
    <location>
        <begin position="54"/>
        <end position="411"/>
    </location>
</feature>
<dbReference type="EMBL" id="JBHSWG010000003">
    <property type="protein sequence ID" value="MFC6761699.1"/>
    <property type="molecule type" value="Genomic_DNA"/>
</dbReference>
<dbReference type="Gene3D" id="3.20.20.140">
    <property type="entry name" value="Metal-dependent hydrolases"/>
    <property type="match status" value="1"/>
</dbReference>
<evidence type="ECO:0000313" key="4">
    <source>
        <dbReference type="Proteomes" id="UP001596353"/>
    </source>
</evidence>
<protein>
    <submittedName>
        <fullName evidence="3">Amidohydrolase family protein</fullName>
    </submittedName>
</protein>
<dbReference type="Pfam" id="PF01979">
    <property type="entry name" value="Amidohydro_1"/>
    <property type="match status" value="1"/>
</dbReference>
<comment type="caution">
    <text evidence="3">The sequence shown here is derived from an EMBL/GenBank/DDBJ whole genome shotgun (WGS) entry which is preliminary data.</text>
</comment>
<dbReference type="Gene3D" id="2.30.40.10">
    <property type="entry name" value="Urease, subunit C, domain 1"/>
    <property type="match status" value="1"/>
</dbReference>
<dbReference type="InterPro" id="IPR050287">
    <property type="entry name" value="MTA/SAH_deaminase"/>
</dbReference>
<proteinExistence type="inferred from homology"/>
<dbReference type="InterPro" id="IPR011059">
    <property type="entry name" value="Metal-dep_hydrolase_composite"/>
</dbReference>
<reference evidence="4" key="1">
    <citation type="journal article" date="2019" name="Int. J. Syst. Evol. Microbiol.">
        <title>The Global Catalogue of Microorganisms (GCM) 10K type strain sequencing project: providing services to taxonomists for standard genome sequencing and annotation.</title>
        <authorList>
            <consortium name="The Broad Institute Genomics Platform"/>
            <consortium name="The Broad Institute Genome Sequencing Center for Infectious Disease"/>
            <person name="Wu L."/>
            <person name="Ma J."/>
        </authorList>
    </citation>
    <scope>NUCLEOTIDE SEQUENCE [LARGE SCALE GENOMIC DNA]</scope>
    <source>
        <strain evidence="4">CCUG 66188</strain>
    </source>
</reference>
<accession>A0ABW2B9G8</accession>
<dbReference type="PANTHER" id="PTHR43794:SF5">
    <property type="entry name" value="CHLOROHYDROLASE FAMILY PROTEIN"/>
    <property type="match status" value="1"/>
</dbReference>
<dbReference type="SUPFAM" id="SSF51556">
    <property type="entry name" value="Metallo-dependent hydrolases"/>
    <property type="match status" value="1"/>
</dbReference>
<evidence type="ECO:0000259" key="2">
    <source>
        <dbReference type="Pfam" id="PF01979"/>
    </source>
</evidence>
<dbReference type="PANTHER" id="PTHR43794">
    <property type="entry name" value="AMINOHYDROLASE SSNA-RELATED"/>
    <property type="match status" value="1"/>
</dbReference>
<evidence type="ECO:0000256" key="1">
    <source>
        <dbReference type="ARBA" id="ARBA00006745"/>
    </source>
</evidence>
<dbReference type="InterPro" id="IPR006680">
    <property type="entry name" value="Amidohydro-rel"/>
</dbReference>
<dbReference type="SUPFAM" id="SSF51338">
    <property type="entry name" value="Composite domain of metallo-dependent hydrolases"/>
    <property type="match status" value="1"/>
</dbReference>
<gene>
    <name evidence="3" type="ORF">ACFQFQ_23055</name>
</gene>
<dbReference type="Proteomes" id="UP001596353">
    <property type="component" value="Unassembled WGS sequence"/>
</dbReference>